<dbReference type="InterPro" id="IPR025612">
    <property type="entry name" value="YqjK"/>
</dbReference>
<organism evidence="1 2">
    <name type="scientific">Thauera sinica</name>
    <dbReference type="NCBI Taxonomy" id="2665146"/>
    <lineage>
        <taxon>Bacteria</taxon>
        <taxon>Pseudomonadati</taxon>
        <taxon>Pseudomonadota</taxon>
        <taxon>Betaproteobacteria</taxon>
        <taxon>Rhodocyclales</taxon>
        <taxon>Zoogloeaceae</taxon>
        <taxon>Thauera</taxon>
    </lineage>
</organism>
<sequence length="127" mass="14240">MNPRALELALLKQRLQMRAEAERDELLRHLATVDSVLDAADRVHDRIRGSLRWAREQAPLLSVATLVVLAVRPRQTFRLARRAWIGWLLWRRLKGKGGASLKPAVASVLLRLLSRLRAALDGGAPGK</sequence>
<dbReference type="EMBL" id="JBHSOG010000049">
    <property type="protein sequence ID" value="MFC5770215.1"/>
    <property type="molecule type" value="Genomic_DNA"/>
</dbReference>
<name>A0ABW1ASS6_9RHOO</name>
<dbReference type="RefSeq" id="WP_096450163.1">
    <property type="nucleotide sequence ID" value="NZ_JBHSOG010000049.1"/>
</dbReference>
<comment type="caution">
    <text evidence="1">The sequence shown here is derived from an EMBL/GenBank/DDBJ whole genome shotgun (WGS) entry which is preliminary data.</text>
</comment>
<protein>
    <submittedName>
        <fullName evidence="1">YqjK-like family protein</fullName>
    </submittedName>
</protein>
<reference evidence="2" key="1">
    <citation type="journal article" date="2019" name="Int. J. Syst. Evol. Microbiol.">
        <title>The Global Catalogue of Microorganisms (GCM) 10K type strain sequencing project: providing services to taxonomists for standard genome sequencing and annotation.</title>
        <authorList>
            <consortium name="The Broad Institute Genomics Platform"/>
            <consortium name="The Broad Institute Genome Sequencing Center for Infectious Disease"/>
            <person name="Wu L."/>
            <person name="Ma J."/>
        </authorList>
    </citation>
    <scope>NUCLEOTIDE SEQUENCE [LARGE SCALE GENOMIC DNA]</scope>
    <source>
        <strain evidence="2">SHR3</strain>
    </source>
</reference>
<dbReference type="Pfam" id="PF13997">
    <property type="entry name" value="YqjK"/>
    <property type="match status" value="1"/>
</dbReference>
<gene>
    <name evidence="1" type="ORF">ACFPTN_12605</name>
</gene>
<keyword evidence="2" id="KW-1185">Reference proteome</keyword>
<evidence type="ECO:0000313" key="1">
    <source>
        <dbReference type="EMBL" id="MFC5770215.1"/>
    </source>
</evidence>
<dbReference type="Proteomes" id="UP001595974">
    <property type="component" value="Unassembled WGS sequence"/>
</dbReference>
<accession>A0ABW1ASS6</accession>
<evidence type="ECO:0000313" key="2">
    <source>
        <dbReference type="Proteomes" id="UP001595974"/>
    </source>
</evidence>
<proteinExistence type="predicted"/>